<dbReference type="AlphaFoldDB" id="A0A0G1VYR5"/>
<dbReference type="InterPro" id="IPR036511">
    <property type="entry name" value="TGT-like_sf"/>
</dbReference>
<feature type="domain" description="tRNA-guanine(15) transglycosylase-like" evidence="2">
    <location>
        <begin position="18"/>
        <end position="55"/>
    </location>
</feature>
<organism evidence="3 4">
    <name type="scientific">Candidatus Gottesmanbacteria bacterium GW2011_GWB1_49_7</name>
    <dbReference type="NCBI Taxonomy" id="1618448"/>
    <lineage>
        <taxon>Bacteria</taxon>
        <taxon>Candidatus Gottesmaniibacteriota</taxon>
    </lineage>
</organism>
<sequence length="67" mass="7693">MRDMDKFSFKEVHKDKKKRARVGEITTAHGTIQTPAFVPVGTQASVKSLTPTKNRFLELKRAWVYNT</sequence>
<dbReference type="InterPro" id="IPR002616">
    <property type="entry name" value="tRNA_ribo_trans-like"/>
</dbReference>
<dbReference type="EMBL" id="LCQD01000015">
    <property type="protein sequence ID" value="KKW11598.1"/>
    <property type="molecule type" value="Genomic_DNA"/>
</dbReference>
<evidence type="ECO:0000259" key="2">
    <source>
        <dbReference type="Pfam" id="PF01702"/>
    </source>
</evidence>
<dbReference type="PANTHER" id="PTHR43468">
    <property type="match status" value="1"/>
</dbReference>
<dbReference type="PATRIC" id="fig|1618448.3.peg.686"/>
<evidence type="ECO:0000313" key="4">
    <source>
        <dbReference type="Proteomes" id="UP000034588"/>
    </source>
</evidence>
<proteinExistence type="predicted"/>
<dbReference type="Pfam" id="PF01702">
    <property type="entry name" value="TGT"/>
    <property type="match status" value="1"/>
</dbReference>
<evidence type="ECO:0000256" key="1">
    <source>
        <dbReference type="ARBA" id="ARBA00022723"/>
    </source>
</evidence>
<accession>A0A0G1VYR5</accession>
<protein>
    <submittedName>
        <fullName evidence="3">Queuine tRNA-ribosyltransferase</fullName>
    </submittedName>
</protein>
<keyword evidence="1" id="KW-0479">Metal-binding</keyword>
<evidence type="ECO:0000313" key="3">
    <source>
        <dbReference type="EMBL" id="KKW11598.1"/>
    </source>
</evidence>
<dbReference type="GO" id="GO:0046872">
    <property type="term" value="F:metal ion binding"/>
    <property type="evidence" value="ECO:0007669"/>
    <property type="project" value="UniProtKB-KW"/>
</dbReference>
<gene>
    <name evidence="3" type="ORF">UY48_C0015G0004</name>
</gene>
<dbReference type="Proteomes" id="UP000034588">
    <property type="component" value="Unassembled WGS sequence"/>
</dbReference>
<reference evidence="3 4" key="1">
    <citation type="journal article" date="2015" name="Nature">
        <title>rRNA introns, odd ribosomes, and small enigmatic genomes across a large radiation of phyla.</title>
        <authorList>
            <person name="Brown C.T."/>
            <person name="Hug L.A."/>
            <person name="Thomas B.C."/>
            <person name="Sharon I."/>
            <person name="Castelle C.J."/>
            <person name="Singh A."/>
            <person name="Wilkins M.J."/>
            <person name="Williams K.H."/>
            <person name="Banfield J.F."/>
        </authorList>
    </citation>
    <scope>NUCLEOTIDE SEQUENCE [LARGE SCALE GENOMIC DNA]</scope>
</reference>
<comment type="caution">
    <text evidence="3">The sequence shown here is derived from an EMBL/GenBank/DDBJ whole genome shotgun (WGS) entry which is preliminary data.</text>
</comment>
<name>A0A0G1VYR5_9BACT</name>
<dbReference type="SUPFAM" id="SSF51713">
    <property type="entry name" value="tRNA-guanine transglycosylase"/>
    <property type="match status" value="1"/>
</dbReference>
<dbReference type="GO" id="GO:0016740">
    <property type="term" value="F:transferase activity"/>
    <property type="evidence" value="ECO:0007669"/>
    <property type="project" value="UniProtKB-KW"/>
</dbReference>
<keyword evidence="3" id="KW-0808">Transferase</keyword>
<dbReference type="GO" id="GO:0006400">
    <property type="term" value="P:tRNA modification"/>
    <property type="evidence" value="ECO:0007669"/>
    <property type="project" value="InterPro"/>
</dbReference>
<dbReference type="PANTHER" id="PTHR43468:SF1">
    <property type="entry name" value="TRNA-GUANOSINE(34) QUEUINE TRANSGLYCOSYLASE"/>
    <property type="match status" value="1"/>
</dbReference>
<dbReference type="Gene3D" id="3.20.20.105">
    <property type="entry name" value="Queuine tRNA-ribosyltransferase-like"/>
    <property type="match status" value="1"/>
</dbReference>